<evidence type="ECO:0000313" key="2">
    <source>
        <dbReference type="EMBL" id="BAS28665.1"/>
    </source>
</evidence>
<proteinExistence type="predicted"/>
<protein>
    <submittedName>
        <fullName evidence="2">Uncharacterized protein</fullName>
    </submittedName>
</protein>
<organism evidence="2 3">
    <name type="scientific">Limnochorda pilosa</name>
    <dbReference type="NCBI Taxonomy" id="1555112"/>
    <lineage>
        <taxon>Bacteria</taxon>
        <taxon>Bacillati</taxon>
        <taxon>Bacillota</taxon>
        <taxon>Limnochordia</taxon>
        <taxon>Limnochordales</taxon>
        <taxon>Limnochordaceae</taxon>
        <taxon>Limnochorda</taxon>
    </lineage>
</organism>
<sequence length="79" mass="9166">MPTQRTAPRRLRRVPVKLGARTLLFYRPVFRLGPFRLMRGADGSLFWRWKQGRHHRLTPASAPSPESPPYREQPANGSE</sequence>
<evidence type="ECO:0000256" key="1">
    <source>
        <dbReference type="SAM" id="MobiDB-lite"/>
    </source>
</evidence>
<evidence type="ECO:0000313" key="3">
    <source>
        <dbReference type="Proteomes" id="UP000065807"/>
    </source>
</evidence>
<dbReference type="EMBL" id="AP014924">
    <property type="protein sequence ID" value="BAS28665.1"/>
    <property type="molecule type" value="Genomic_DNA"/>
</dbReference>
<gene>
    <name evidence="2" type="ORF">LIP_2836</name>
</gene>
<accession>A0A0K2SNI7</accession>
<dbReference type="KEGG" id="lpil:LIP_2836"/>
<name>A0A0K2SNI7_LIMPI</name>
<dbReference type="AlphaFoldDB" id="A0A0K2SNI7"/>
<dbReference type="Proteomes" id="UP000065807">
    <property type="component" value="Chromosome"/>
</dbReference>
<feature type="region of interest" description="Disordered" evidence="1">
    <location>
        <begin position="56"/>
        <end position="79"/>
    </location>
</feature>
<keyword evidence="3" id="KW-1185">Reference proteome</keyword>
<reference evidence="3" key="2">
    <citation type="journal article" date="2016" name="Int. J. Syst. Evol. Microbiol.">
        <title>Complete genome sequence and cell structure of Limnochorda pilosa, a Gram-negative spore-former within the phylum Firmicutes.</title>
        <authorList>
            <person name="Watanabe M."/>
            <person name="Kojima H."/>
            <person name="Fukui M."/>
        </authorList>
    </citation>
    <scope>NUCLEOTIDE SEQUENCE [LARGE SCALE GENOMIC DNA]</scope>
    <source>
        <strain evidence="3">HC45</strain>
    </source>
</reference>
<reference evidence="3" key="1">
    <citation type="submission" date="2015-07" db="EMBL/GenBank/DDBJ databases">
        <title>Complete genome sequence and phylogenetic analysis of Limnochorda pilosa.</title>
        <authorList>
            <person name="Watanabe M."/>
            <person name="Kojima H."/>
            <person name="Fukui M."/>
        </authorList>
    </citation>
    <scope>NUCLEOTIDE SEQUENCE [LARGE SCALE GENOMIC DNA]</scope>
    <source>
        <strain evidence="3">HC45</strain>
    </source>
</reference>